<keyword evidence="6 7" id="KW-0472">Membrane</keyword>
<evidence type="ECO:0000256" key="2">
    <source>
        <dbReference type="ARBA" id="ARBA00007783"/>
    </source>
</evidence>
<feature type="transmembrane region" description="Helical" evidence="7">
    <location>
        <begin position="214"/>
        <end position="232"/>
    </location>
</feature>
<evidence type="ECO:0000256" key="1">
    <source>
        <dbReference type="ARBA" id="ARBA00004651"/>
    </source>
</evidence>
<feature type="transmembrane region" description="Helical" evidence="7">
    <location>
        <begin position="160"/>
        <end position="179"/>
    </location>
</feature>
<keyword evidence="4 7" id="KW-0812">Transmembrane</keyword>
<feature type="transmembrane region" description="Helical" evidence="7">
    <location>
        <begin position="326"/>
        <end position="349"/>
    </location>
</feature>
<dbReference type="Proteomes" id="UP000180166">
    <property type="component" value="Chromosome"/>
</dbReference>
<evidence type="ECO:0000313" key="10">
    <source>
        <dbReference type="Proteomes" id="UP000180166"/>
    </source>
</evidence>
<dbReference type="EMBL" id="CP017839">
    <property type="protein sequence ID" value="APB01622.1"/>
    <property type="molecule type" value="Genomic_DNA"/>
</dbReference>
<proteinExistence type="inferred from homology"/>
<evidence type="ECO:0000256" key="7">
    <source>
        <dbReference type="SAM" id="Phobius"/>
    </source>
</evidence>
<reference evidence="9 10" key="1">
    <citation type="submission" date="2016-10" db="EMBL/GenBank/DDBJ databases">
        <title>Genome sequence of Nocardia seriolae strain EM150506, isolated from Anguila japonica.</title>
        <authorList>
            <person name="Han H.-J."/>
        </authorList>
    </citation>
    <scope>NUCLEOTIDE SEQUENCE [LARGE SCALE GENOMIC DNA]</scope>
    <source>
        <strain evidence="9 10">EM150506</strain>
    </source>
</reference>
<feature type="domain" description="ABC-2 type transporter transmembrane" evidence="8">
    <location>
        <begin position="158"/>
        <end position="348"/>
    </location>
</feature>
<name>A0ABC8B5A5_9NOCA</name>
<comment type="subcellular location">
    <subcellularLocation>
        <location evidence="1">Cell membrane</location>
        <topology evidence="1">Multi-pass membrane protein</topology>
    </subcellularLocation>
</comment>
<comment type="similarity">
    <text evidence="2">Belongs to the ABC-2 integral membrane protein family.</text>
</comment>
<dbReference type="InterPro" id="IPR051328">
    <property type="entry name" value="T7SS_ABC-Transporter"/>
</dbReference>
<evidence type="ECO:0000256" key="4">
    <source>
        <dbReference type="ARBA" id="ARBA00022692"/>
    </source>
</evidence>
<evidence type="ECO:0000256" key="6">
    <source>
        <dbReference type="ARBA" id="ARBA00023136"/>
    </source>
</evidence>
<evidence type="ECO:0000256" key="3">
    <source>
        <dbReference type="ARBA" id="ARBA00022475"/>
    </source>
</evidence>
<protein>
    <submittedName>
        <fullName evidence="9">Doxorubicin resistance ABC transporter permease protein DrrB</fullName>
    </submittedName>
</protein>
<evidence type="ECO:0000313" key="9">
    <source>
        <dbReference type="EMBL" id="APB01622.1"/>
    </source>
</evidence>
<feature type="transmembrane region" description="Helical" evidence="7">
    <location>
        <begin position="238"/>
        <end position="259"/>
    </location>
</feature>
<dbReference type="PANTHER" id="PTHR43077:SF8">
    <property type="entry name" value="DOXORUBICIN RESISTANCE ABC TRANSPORTER PERMEASE PROTEIN DRRB"/>
    <property type="match status" value="1"/>
</dbReference>
<feature type="transmembrane region" description="Helical" evidence="7">
    <location>
        <begin position="271"/>
        <end position="293"/>
    </location>
</feature>
<dbReference type="PANTHER" id="PTHR43077">
    <property type="entry name" value="TRANSPORT PERMEASE YVFS-RELATED"/>
    <property type="match status" value="1"/>
</dbReference>
<dbReference type="GO" id="GO:0005886">
    <property type="term" value="C:plasma membrane"/>
    <property type="evidence" value="ECO:0007669"/>
    <property type="project" value="UniProtKB-SubCell"/>
</dbReference>
<keyword evidence="5 7" id="KW-1133">Transmembrane helix</keyword>
<sequence>MSADTGDATTSAAEADAATTPTTAALATVALATVALATVALATVALATVALAAVALATTTPATTALEVVAMDSYGLDTSGSGAARGATAVEGTSFSAAVPVGAAFSVPPIMQWKALSGRTIRAAVREGDLPFGFAAPMIFFLCFYVPLRRSMEAGGLDYAQYLLPVIVLQAMFFTGMSAGDRAARDSFSGMGTRLRSMPVRPWLPMAARMSANLVRAGAGLAGAMVIGYVFGFRFHDALGAAGFVLLALAFAAAIVIGADALGVAAGKPEIGASALLAPQLLLVMMSTGLVPAEAFPGWIQPFVRNQPVSQAAAALRGLADGEFPAAVTISVVWCAGLIVVFTALSVLVERRRP</sequence>
<dbReference type="InterPro" id="IPR013525">
    <property type="entry name" value="ABC2_TM"/>
</dbReference>
<evidence type="ECO:0000259" key="8">
    <source>
        <dbReference type="Pfam" id="PF12698"/>
    </source>
</evidence>
<dbReference type="RefSeq" id="WP_237088091.1">
    <property type="nucleotide sequence ID" value="NZ_CP017839.1"/>
</dbReference>
<feature type="transmembrane region" description="Helical" evidence="7">
    <location>
        <begin position="130"/>
        <end position="148"/>
    </location>
</feature>
<dbReference type="KEGG" id="nsr:NS506_07602"/>
<dbReference type="Pfam" id="PF12698">
    <property type="entry name" value="ABC2_membrane_3"/>
    <property type="match status" value="1"/>
</dbReference>
<dbReference type="AlphaFoldDB" id="A0ABC8B5A5"/>
<evidence type="ECO:0000256" key="5">
    <source>
        <dbReference type="ARBA" id="ARBA00022989"/>
    </source>
</evidence>
<feature type="transmembrane region" description="Helical" evidence="7">
    <location>
        <begin position="24"/>
        <end position="57"/>
    </location>
</feature>
<accession>A0ABC8B5A5</accession>
<keyword evidence="3" id="KW-1003">Cell membrane</keyword>
<gene>
    <name evidence="9" type="ORF">NS506_07602</name>
</gene>
<organism evidence="9 10">
    <name type="scientific">Nocardia seriolae</name>
    <dbReference type="NCBI Taxonomy" id="37332"/>
    <lineage>
        <taxon>Bacteria</taxon>
        <taxon>Bacillati</taxon>
        <taxon>Actinomycetota</taxon>
        <taxon>Actinomycetes</taxon>
        <taxon>Mycobacteriales</taxon>
        <taxon>Nocardiaceae</taxon>
        <taxon>Nocardia</taxon>
    </lineage>
</organism>